<organism evidence="1 2">
    <name type="scientific">Sphingomonas kyeonggiensis</name>
    <dbReference type="NCBI Taxonomy" id="1268553"/>
    <lineage>
        <taxon>Bacteria</taxon>
        <taxon>Pseudomonadati</taxon>
        <taxon>Pseudomonadota</taxon>
        <taxon>Alphaproteobacteria</taxon>
        <taxon>Sphingomonadales</taxon>
        <taxon>Sphingomonadaceae</taxon>
        <taxon>Sphingomonas</taxon>
    </lineage>
</organism>
<proteinExistence type="predicted"/>
<dbReference type="RefSeq" id="WP_184163889.1">
    <property type="nucleotide sequence ID" value="NZ_JACHLN010000001.1"/>
</dbReference>
<comment type="caution">
    <text evidence="1">The sequence shown here is derived from an EMBL/GenBank/DDBJ whole genome shotgun (WGS) entry which is preliminary data.</text>
</comment>
<protein>
    <submittedName>
        <fullName evidence="1">Uncharacterized protein</fullName>
    </submittedName>
</protein>
<name>A0A7W7NRU3_9SPHN</name>
<evidence type="ECO:0000313" key="1">
    <source>
        <dbReference type="EMBL" id="MBB4838172.1"/>
    </source>
</evidence>
<dbReference type="Proteomes" id="UP000575241">
    <property type="component" value="Unassembled WGS sequence"/>
</dbReference>
<gene>
    <name evidence="1" type="ORF">HNP52_001223</name>
</gene>
<evidence type="ECO:0000313" key="2">
    <source>
        <dbReference type="Proteomes" id="UP000575241"/>
    </source>
</evidence>
<accession>A0A7W7NRU3</accession>
<dbReference type="AlphaFoldDB" id="A0A7W7NRU3"/>
<sequence>MAATIPDGSELIVGKKQRVGLVKIAPAGAVRLNRDVIVDGNVLIPVGTIMAPSVLPGLIYCEVSRRPKQDFFKCLEDTDGDRVLDNYSSTFAREYYAGSTVKYEYMLGKFDPWNHHALPGPLALSIFEDADGPVVTMELDLIGNGKRNSTFRLCTAPVGRIDELCMDPFRIDIAQLPASTKYFGLQLTLTSLDADSVHISFVPPAIGSVLD</sequence>
<reference evidence="1 2" key="1">
    <citation type="submission" date="2020-08" db="EMBL/GenBank/DDBJ databases">
        <title>Functional genomics of gut bacteria from endangered species of beetles.</title>
        <authorList>
            <person name="Carlos-Shanley C."/>
        </authorList>
    </citation>
    <scope>NUCLEOTIDE SEQUENCE [LARGE SCALE GENOMIC DNA]</scope>
    <source>
        <strain evidence="1 2">S00224</strain>
    </source>
</reference>
<dbReference type="EMBL" id="JACHLN010000001">
    <property type="protein sequence ID" value="MBB4838172.1"/>
    <property type="molecule type" value="Genomic_DNA"/>
</dbReference>
<keyword evidence="2" id="KW-1185">Reference proteome</keyword>